<keyword evidence="3 6" id="KW-0472">Membrane</keyword>
<name>Q6N603_RHOPA</name>
<dbReference type="InterPro" id="IPR011250">
    <property type="entry name" value="OMP/PagP_B-barrel"/>
</dbReference>
<dbReference type="InterPro" id="IPR027385">
    <property type="entry name" value="Beta-barrel_OMP"/>
</dbReference>
<feature type="domain" description="Outer membrane protein beta-barrel" evidence="7">
    <location>
        <begin position="47"/>
        <end position="245"/>
    </location>
</feature>
<comment type="subcellular location">
    <subcellularLocation>
        <location evidence="1">Cell outer membrane</location>
    </subcellularLocation>
</comment>
<dbReference type="PANTHER" id="PTHR34001">
    <property type="entry name" value="BLL7405 PROTEIN"/>
    <property type="match status" value="1"/>
</dbReference>
<keyword evidence="2" id="KW-0732">Signal</keyword>
<evidence type="ECO:0000256" key="5">
    <source>
        <dbReference type="ARBA" id="ARBA00038306"/>
    </source>
</evidence>
<evidence type="ECO:0000256" key="3">
    <source>
        <dbReference type="ARBA" id="ARBA00023136"/>
    </source>
</evidence>
<reference evidence="8" key="1">
    <citation type="journal article" date="2004" name="Nat. Biotechnol.">
        <title>Complete genome sequence of the metabolically versatile photosynthetic bacterium Rhodopseudomonas palustris.</title>
        <authorList>
            <person name="Larimer F.W."/>
            <person name="Chain P."/>
            <person name="Hauser L."/>
            <person name="Lamerdin J."/>
            <person name="Malfatti S."/>
            <person name="Do L."/>
            <person name="Land M.L."/>
            <person name="Pelletier D.A."/>
            <person name="Beatty J.T."/>
            <person name="Lang A.S."/>
            <person name="Tabita F.R."/>
            <person name="Gibson J.L."/>
            <person name="Hanson T.E."/>
            <person name="Bobst C."/>
            <person name="Torres J.L."/>
            <person name="Peres C."/>
            <person name="Harrison F.H."/>
            <person name="Gibson J."/>
            <person name="Harwood C.S."/>
        </authorList>
    </citation>
    <scope>NUCLEOTIDE SEQUENCE [LARGE SCALE GENOMIC DNA]</scope>
    <source>
        <strain evidence="8">CGA009</strain>
    </source>
</reference>
<keyword evidence="6" id="KW-0812">Transmembrane</keyword>
<gene>
    <name evidence="8" type="ordered locus">RPA2815</name>
</gene>
<dbReference type="Pfam" id="PF13505">
    <property type="entry name" value="OMP_b-brl"/>
    <property type="match status" value="1"/>
</dbReference>
<dbReference type="InterPro" id="IPR051692">
    <property type="entry name" value="OMP-like"/>
</dbReference>
<evidence type="ECO:0000256" key="6">
    <source>
        <dbReference type="SAM" id="Phobius"/>
    </source>
</evidence>
<keyword evidence="6" id="KW-1133">Transmembrane helix</keyword>
<dbReference type="STRING" id="258594.RPA2815"/>
<dbReference type="AlphaFoldDB" id="Q6N603"/>
<evidence type="ECO:0000256" key="4">
    <source>
        <dbReference type="ARBA" id="ARBA00023237"/>
    </source>
</evidence>
<evidence type="ECO:0000256" key="1">
    <source>
        <dbReference type="ARBA" id="ARBA00004442"/>
    </source>
</evidence>
<feature type="transmembrane region" description="Helical" evidence="6">
    <location>
        <begin position="40"/>
        <end position="62"/>
    </location>
</feature>
<keyword evidence="4" id="KW-0998">Cell outer membrane</keyword>
<dbReference type="PhylomeDB" id="Q6N603"/>
<dbReference type="HOGENOM" id="CLU_037100_0_1_5"/>
<organism evidence="8">
    <name type="scientific">Rhodopseudomonas palustris (strain ATCC BAA-98 / CGA009)</name>
    <dbReference type="NCBI Taxonomy" id="258594"/>
    <lineage>
        <taxon>Bacteria</taxon>
        <taxon>Pseudomonadati</taxon>
        <taxon>Pseudomonadota</taxon>
        <taxon>Alphaproteobacteria</taxon>
        <taxon>Hyphomicrobiales</taxon>
        <taxon>Nitrobacteraceae</taxon>
        <taxon>Rhodopseudomonas</taxon>
    </lineage>
</organism>
<accession>Q6N603</accession>
<evidence type="ECO:0000313" key="8">
    <source>
        <dbReference type="EMBL" id="CAE28257.1"/>
    </source>
</evidence>
<dbReference type="EMBL" id="BX572602">
    <property type="protein sequence ID" value="CAE28257.1"/>
    <property type="molecule type" value="Genomic_DNA"/>
</dbReference>
<dbReference type="Gene3D" id="2.40.160.20">
    <property type="match status" value="1"/>
</dbReference>
<protein>
    <submittedName>
        <fullName evidence="8">Possible outer membrane protein</fullName>
    </submittedName>
</protein>
<dbReference type="PANTHER" id="PTHR34001:SF3">
    <property type="entry name" value="BLL7405 PROTEIN"/>
    <property type="match status" value="1"/>
</dbReference>
<dbReference type="GO" id="GO:0009279">
    <property type="term" value="C:cell outer membrane"/>
    <property type="evidence" value="ECO:0007669"/>
    <property type="project" value="UniProtKB-SubCell"/>
</dbReference>
<evidence type="ECO:0000259" key="7">
    <source>
        <dbReference type="Pfam" id="PF13505"/>
    </source>
</evidence>
<comment type="similarity">
    <text evidence="5">Belongs to the Omp25/RopB family.</text>
</comment>
<dbReference type="eggNOG" id="COG3637">
    <property type="taxonomic scope" value="Bacteria"/>
</dbReference>
<dbReference type="SUPFAM" id="SSF56925">
    <property type="entry name" value="OMPA-like"/>
    <property type="match status" value="1"/>
</dbReference>
<evidence type="ECO:0000256" key="2">
    <source>
        <dbReference type="ARBA" id="ARBA00022729"/>
    </source>
</evidence>
<sequence>MVVTWNYRGALARLGPRRGHTADREPEEHRQPGEIAMKKFLLGTVGLIALGAAPAMAADLAARPYTKAPPIIAAAYDWSGFYVGANGGWGTSRNCWDYLGTTATPAVALGEGCHDASGGTAGGQVGYNWQISTWVFGVEAQGNWADFKGSNANLLVIPAPTTNQTKIDAFGLFTARVGYAWNNALIYVKGGAAVTSDKYTRFRTATGVFNDDASETRWGATVGTGLEYGFTPSWSFAVEYDHLFLGGRDLTFSPVLPNVSNVSHIKQDVDVVTARINYRWGGPIVARY</sequence>
<proteinExistence type="inferred from homology"/>